<keyword evidence="7" id="KW-1185">Reference proteome</keyword>
<dbReference type="InterPro" id="IPR027417">
    <property type="entry name" value="P-loop_NTPase"/>
</dbReference>
<evidence type="ECO:0000256" key="2">
    <source>
        <dbReference type="ARBA" id="ARBA00011322"/>
    </source>
</evidence>
<evidence type="ECO:0000313" key="6">
    <source>
        <dbReference type="EMBL" id="SDS02213.1"/>
    </source>
</evidence>
<dbReference type="GO" id="GO:0006302">
    <property type="term" value="P:double-strand break repair"/>
    <property type="evidence" value="ECO:0007669"/>
    <property type="project" value="InterPro"/>
</dbReference>
<comment type="similarity">
    <text evidence="1">Belongs to the SMC family. SbcC subfamily.</text>
</comment>
<protein>
    <recommendedName>
        <fullName evidence="3">Nuclease SbcCD subunit C</fullName>
    </recommendedName>
</protein>
<reference evidence="7" key="1">
    <citation type="submission" date="2016-10" db="EMBL/GenBank/DDBJ databases">
        <authorList>
            <person name="Varghese N."/>
            <person name="Submissions S."/>
        </authorList>
    </citation>
    <scope>NUCLEOTIDE SEQUENCE [LARGE SCALE GENOMIC DNA]</scope>
    <source>
        <strain evidence="7">DSM 22127</strain>
    </source>
</reference>
<dbReference type="SUPFAM" id="SSF52540">
    <property type="entry name" value="P-loop containing nucleoside triphosphate hydrolases"/>
    <property type="match status" value="1"/>
</dbReference>
<sequence length="998" mass="107260">MRLHHLEVTAFGPFVDTVAVDFDALAAGGLFLLTGATGAGKTSVLDAVCFGLYGEVPGERHAARQLRSDHAPADAEPRVVLRASVGSRSFRFTRSPAWDRPKRRGEGTRRIQAGVLVEEHRDGAWEPLTTRLDEAGHLVGELLGMTVTQFTQVAMLPQGRFQSFLRASSAERHQVLQRLFRTRRYEDVERWLAERRTALRRDSLRGHDRCRELLSRLQEAGATPVPDAWQPDDLDGLGALVDDGDLAAWTARLVDDAATELERRTTSLAGVTETLRLTRDLAVAERERHRARQRGARARTVLAELDRTTTAATEAARRLDAHVRAVPLVPHARRVEAARLAAEQAATALATELRDARVPPDPDELHALAAAAADERATARAWLPRERELEAARQRADELDAEAARLGRRVELAEEQAAATDVAASTLAARVESARTGAAEHGGDLAAEQSARSGLAAARDAEEVAGTLVTARARLTAGVQQVQDLREVYLDLREQRISGMAAELATGLAAGCSCPVCGSAEHPAPAVAAGRVGRAEEDAARQQVEDADFERQAVAEQVRVLEAQLASARARAEDLAVTEWQQRVATAGRRLQRSAEAVRLLAEVELELGRGRDRAARARTELAALTATAAERGREAATTRDGADTLARELAALLEPHAAPTVSALVARLQETERVLAGVLAALEVGRRADVELAAALGAAHHALGTSGHPALEDAVAAVLPHAEATALETLLEGRRVDRADALRVLAEPDVLAAEEQPPADLETLEHDLRRSETARDHALGAHRHATARATRVRALADELDAALAAWAPVRHRHLEAARLGSLVEGTSSDNRLRMRLSAYVLSERLRQVVAAANERLAAMTDERFTLEQVDEKGAGEQRGGLSLRVRDEWSGTRRDPATLSGGETFVVSLALALGLADTVSHEAGGTTLDTLFIDEGFGALDAATLDGVMDTLDSLRDGGRVVGLVSHVTELRSRVTSQLEVHKDRRGSTVAAVLASG</sequence>
<dbReference type="Pfam" id="PF13476">
    <property type="entry name" value="AAA_23"/>
    <property type="match status" value="1"/>
</dbReference>
<dbReference type="InterPro" id="IPR038729">
    <property type="entry name" value="Rad50/SbcC_AAA"/>
</dbReference>
<dbReference type="GO" id="GO:0016887">
    <property type="term" value="F:ATP hydrolysis activity"/>
    <property type="evidence" value="ECO:0007669"/>
    <property type="project" value="InterPro"/>
</dbReference>
<comment type="subunit">
    <text evidence="2">Heterodimer of SbcC and SbcD.</text>
</comment>
<evidence type="ECO:0000256" key="4">
    <source>
        <dbReference type="SAM" id="Coils"/>
    </source>
</evidence>
<feature type="coiled-coil region" evidence="4">
    <location>
        <begin position="389"/>
        <end position="416"/>
    </location>
</feature>
<organism evidence="6 7">
    <name type="scientific">Nocardioides scoriae</name>
    <dbReference type="NCBI Taxonomy" id="642780"/>
    <lineage>
        <taxon>Bacteria</taxon>
        <taxon>Bacillati</taxon>
        <taxon>Actinomycetota</taxon>
        <taxon>Actinomycetes</taxon>
        <taxon>Propionibacteriales</taxon>
        <taxon>Nocardioidaceae</taxon>
        <taxon>Nocardioides</taxon>
    </lineage>
</organism>
<keyword evidence="6" id="KW-0540">Nuclease</keyword>
<proteinExistence type="inferred from homology"/>
<evidence type="ECO:0000259" key="5">
    <source>
        <dbReference type="Pfam" id="PF13476"/>
    </source>
</evidence>
<dbReference type="PANTHER" id="PTHR32114">
    <property type="entry name" value="ABC TRANSPORTER ABCH.3"/>
    <property type="match status" value="1"/>
</dbReference>
<keyword evidence="6" id="KW-0378">Hydrolase</keyword>
<dbReference type="GO" id="GO:0004527">
    <property type="term" value="F:exonuclease activity"/>
    <property type="evidence" value="ECO:0007669"/>
    <property type="project" value="UniProtKB-KW"/>
</dbReference>
<evidence type="ECO:0000256" key="3">
    <source>
        <dbReference type="ARBA" id="ARBA00013368"/>
    </source>
</evidence>
<evidence type="ECO:0000313" key="7">
    <source>
        <dbReference type="Proteomes" id="UP000198859"/>
    </source>
</evidence>
<dbReference type="PANTHER" id="PTHR32114:SF2">
    <property type="entry name" value="ABC TRANSPORTER ABCH.3"/>
    <property type="match status" value="1"/>
</dbReference>
<accession>A0A1H1NTE1</accession>
<name>A0A1H1NTE1_9ACTN</name>
<keyword evidence="4" id="KW-0175">Coiled coil</keyword>
<dbReference type="RefSeq" id="WP_172833865.1">
    <property type="nucleotide sequence ID" value="NZ_LT629757.1"/>
</dbReference>
<keyword evidence="6" id="KW-0269">Exonuclease</keyword>
<dbReference type="AlphaFoldDB" id="A0A1H1NTE1"/>
<dbReference type="EMBL" id="LT629757">
    <property type="protein sequence ID" value="SDS02213.1"/>
    <property type="molecule type" value="Genomic_DNA"/>
</dbReference>
<dbReference type="STRING" id="642780.SAMN04488570_0959"/>
<feature type="domain" description="Rad50/SbcC-type AAA" evidence="5">
    <location>
        <begin position="6"/>
        <end position="185"/>
    </location>
</feature>
<feature type="coiled-coil region" evidence="4">
    <location>
        <begin position="551"/>
        <end position="578"/>
    </location>
</feature>
<dbReference type="Pfam" id="PF13558">
    <property type="entry name" value="SbcC_Walker_B"/>
    <property type="match status" value="1"/>
</dbReference>
<gene>
    <name evidence="6" type="ORF">SAMN04488570_0959</name>
</gene>
<dbReference type="Gene3D" id="3.40.50.300">
    <property type="entry name" value="P-loop containing nucleotide triphosphate hydrolases"/>
    <property type="match status" value="2"/>
</dbReference>
<evidence type="ECO:0000256" key="1">
    <source>
        <dbReference type="ARBA" id="ARBA00006930"/>
    </source>
</evidence>
<dbReference type="Proteomes" id="UP000198859">
    <property type="component" value="Chromosome I"/>
</dbReference>